<feature type="compositionally biased region" description="Basic and acidic residues" evidence="1">
    <location>
        <begin position="17"/>
        <end position="58"/>
    </location>
</feature>
<organism evidence="2 3">
    <name type="scientific">Ascoidea rubescens DSM 1968</name>
    <dbReference type="NCBI Taxonomy" id="1344418"/>
    <lineage>
        <taxon>Eukaryota</taxon>
        <taxon>Fungi</taxon>
        <taxon>Dikarya</taxon>
        <taxon>Ascomycota</taxon>
        <taxon>Saccharomycotina</taxon>
        <taxon>Saccharomycetes</taxon>
        <taxon>Ascoideaceae</taxon>
        <taxon>Ascoidea</taxon>
    </lineage>
</organism>
<name>A0A1D2V9D9_9ASCO</name>
<sequence length="130" mass="14711">MSHFALGQQVVLVRGLGRKERKEKKEGEGERKREKGKTKDEGEEHGNRKGREETEKLPQSRSVFLSQDEFSAKHPSCGRWARAEEAEEAQEAETAEEEDLHHCFRVSQLRSSSGCVARFSSLGITQNSPK</sequence>
<dbReference type="AlphaFoldDB" id="A0A1D2V9D9"/>
<accession>A0A1D2V9D9</accession>
<keyword evidence="3" id="KW-1185">Reference proteome</keyword>
<dbReference type="RefSeq" id="XP_020044565.1">
    <property type="nucleotide sequence ID" value="XM_020194080.1"/>
</dbReference>
<proteinExistence type="predicted"/>
<evidence type="ECO:0000256" key="1">
    <source>
        <dbReference type="SAM" id="MobiDB-lite"/>
    </source>
</evidence>
<evidence type="ECO:0000313" key="2">
    <source>
        <dbReference type="EMBL" id="ODV58258.1"/>
    </source>
</evidence>
<dbReference type="InParanoid" id="A0A1D2V9D9"/>
<dbReference type="Proteomes" id="UP000095038">
    <property type="component" value="Unassembled WGS sequence"/>
</dbReference>
<feature type="compositionally biased region" description="Acidic residues" evidence="1">
    <location>
        <begin position="85"/>
        <end position="98"/>
    </location>
</feature>
<feature type="region of interest" description="Disordered" evidence="1">
    <location>
        <begin position="1"/>
        <end position="99"/>
    </location>
</feature>
<dbReference type="EMBL" id="KV454493">
    <property type="protein sequence ID" value="ODV58258.1"/>
    <property type="molecule type" value="Genomic_DNA"/>
</dbReference>
<dbReference type="GeneID" id="30967716"/>
<evidence type="ECO:0000313" key="3">
    <source>
        <dbReference type="Proteomes" id="UP000095038"/>
    </source>
</evidence>
<protein>
    <submittedName>
        <fullName evidence="2">Uncharacterized protein</fullName>
    </submittedName>
</protein>
<gene>
    <name evidence="2" type="ORF">ASCRUDRAFT_77964</name>
</gene>
<feature type="compositionally biased region" description="Polar residues" evidence="1">
    <location>
        <begin position="59"/>
        <end position="69"/>
    </location>
</feature>
<reference evidence="3" key="1">
    <citation type="submission" date="2016-05" db="EMBL/GenBank/DDBJ databases">
        <title>Comparative genomics of biotechnologically important yeasts.</title>
        <authorList>
            <consortium name="DOE Joint Genome Institute"/>
            <person name="Riley R."/>
            <person name="Haridas S."/>
            <person name="Wolfe K.H."/>
            <person name="Lopes M.R."/>
            <person name="Hittinger C.T."/>
            <person name="Goker M."/>
            <person name="Salamov A."/>
            <person name="Wisecaver J."/>
            <person name="Long T.M."/>
            <person name="Aerts A.L."/>
            <person name="Barry K."/>
            <person name="Choi C."/>
            <person name="Clum A."/>
            <person name="Coughlan A.Y."/>
            <person name="Deshpande S."/>
            <person name="Douglass A.P."/>
            <person name="Hanson S.J."/>
            <person name="Klenk H.-P."/>
            <person name="Labutti K."/>
            <person name="Lapidus A."/>
            <person name="Lindquist E."/>
            <person name="Lipzen A."/>
            <person name="Meier-Kolthoff J.P."/>
            <person name="Ohm R.A."/>
            <person name="Otillar R.P."/>
            <person name="Pangilinan J."/>
            <person name="Peng Y."/>
            <person name="Rokas A."/>
            <person name="Rosa C.A."/>
            <person name="Scheuner C."/>
            <person name="Sibirny A.A."/>
            <person name="Slot J.C."/>
            <person name="Stielow J.B."/>
            <person name="Sun H."/>
            <person name="Kurtzman C.P."/>
            <person name="Blackwell M."/>
            <person name="Grigoriev I.V."/>
            <person name="Jeffries T.W."/>
        </authorList>
    </citation>
    <scope>NUCLEOTIDE SEQUENCE [LARGE SCALE GENOMIC DNA]</scope>
    <source>
        <strain evidence="3">DSM 1968</strain>
    </source>
</reference>